<feature type="region of interest" description="Disordered" evidence="1">
    <location>
        <begin position="401"/>
        <end position="489"/>
    </location>
</feature>
<feature type="region of interest" description="Disordered" evidence="1">
    <location>
        <begin position="534"/>
        <end position="565"/>
    </location>
</feature>
<proteinExistence type="predicted"/>
<dbReference type="AlphaFoldDB" id="A0A0D0DNF6"/>
<feature type="region of interest" description="Disordered" evidence="1">
    <location>
        <begin position="1"/>
        <end position="26"/>
    </location>
</feature>
<evidence type="ECO:0000313" key="2">
    <source>
        <dbReference type="EMBL" id="KIK93378.1"/>
    </source>
</evidence>
<feature type="compositionally biased region" description="Polar residues" evidence="1">
    <location>
        <begin position="444"/>
        <end position="461"/>
    </location>
</feature>
<feature type="compositionally biased region" description="Basic and acidic residues" evidence="1">
    <location>
        <begin position="719"/>
        <end position="736"/>
    </location>
</feature>
<evidence type="ECO:0000256" key="1">
    <source>
        <dbReference type="SAM" id="MobiDB-lite"/>
    </source>
</evidence>
<dbReference type="EMBL" id="KN825190">
    <property type="protein sequence ID" value="KIK93378.1"/>
    <property type="molecule type" value="Genomic_DNA"/>
</dbReference>
<gene>
    <name evidence="2" type="ORF">PAXRUDRAFT_517799</name>
</gene>
<dbReference type="OrthoDB" id="3270652at2759"/>
<organism evidence="2 3">
    <name type="scientific">Paxillus rubicundulus Ve08.2h10</name>
    <dbReference type="NCBI Taxonomy" id="930991"/>
    <lineage>
        <taxon>Eukaryota</taxon>
        <taxon>Fungi</taxon>
        <taxon>Dikarya</taxon>
        <taxon>Basidiomycota</taxon>
        <taxon>Agaricomycotina</taxon>
        <taxon>Agaricomycetes</taxon>
        <taxon>Agaricomycetidae</taxon>
        <taxon>Boletales</taxon>
        <taxon>Paxilineae</taxon>
        <taxon>Paxillaceae</taxon>
        <taxon>Paxillus</taxon>
    </lineage>
</organism>
<feature type="region of interest" description="Disordered" evidence="1">
    <location>
        <begin position="582"/>
        <end position="624"/>
    </location>
</feature>
<feature type="region of interest" description="Disordered" evidence="1">
    <location>
        <begin position="692"/>
        <end position="738"/>
    </location>
</feature>
<evidence type="ECO:0000313" key="3">
    <source>
        <dbReference type="Proteomes" id="UP000054538"/>
    </source>
</evidence>
<dbReference type="Proteomes" id="UP000054538">
    <property type="component" value="Unassembled WGS sequence"/>
</dbReference>
<sequence>MDTANRQAQPEVSIFTSASASAGAGDAASSLRAAALLSRKRRKVASEIAPLRPAPEPSFQLDYGQDDSSTSPAHAAPTAKKQPVPEAQLAPSPPAPTSQMEDIEDGQIREEGEISDTETSPVPPPQRWSPSPPPRTRQRASTTQSHPPDAVKGEIPPPPPFFESPMVSASEPPDAHAWQAGSLTPVDPFVLETSTYRVDAKHVRPGLAMTQDQYNAAKDSILDLLGWAVPPEYLLECNLSRQVIFYVFTELNLRLPSNLDITGLIPYPTPEMLALVSVPPSLSPHSPHPSSSAMPPPSVIPARVSLAGRMGIGRIDTDTLSPDRSPYIKAEPISPSTTDLPTSLHMIEQQRRQELLARKAVIASRKARQSDSAGFTGPSTDEDVDMAAPQSVDDFLKTIEPVPHSSASDNDDDNQASSAGTTRFLSPERMDFDEPISGPMDASRNISSSPTDPSQPQAMSFPSTVTATEPSPPTTSPSGSTTDANSLRNNSARHDMTTSLDVTGSLTSTAQANSSFDGDGAYLPRRATKRPVAADFVDFDSGPGSSRGYANGGSYPNPLTRRKTGSFAGISGIRRCVIELSDSEDDGDGHLRGDYAANGDGREYSPGLAPGSSGRHPPRLTATPAMSSSLGFVNGNTGQSTPPNTFTSTTGLGAATLVEKEEEIKKMRQLIAQREELRLKKLAAMSGKSTLMIPPSTEAQTPPTTMTMNQEETPITSVSRKDCSPLSRSQDRELDRSVQPSNVDLITTHGSCCLAFNPPFSPAPSSPSLSMRVI</sequence>
<feature type="region of interest" description="Disordered" evidence="1">
    <location>
        <begin position="362"/>
        <end position="385"/>
    </location>
</feature>
<feature type="region of interest" description="Disordered" evidence="1">
    <location>
        <begin position="314"/>
        <end position="340"/>
    </location>
</feature>
<feature type="compositionally biased region" description="Polar residues" evidence="1">
    <location>
        <begin position="1"/>
        <end position="16"/>
    </location>
</feature>
<dbReference type="HOGENOM" id="CLU_012464_0_0_1"/>
<protein>
    <submittedName>
        <fullName evidence="2">Uncharacterized protein</fullName>
    </submittedName>
</protein>
<dbReference type="InParanoid" id="A0A0D0DNF6"/>
<feature type="compositionally biased region" description="Polar residues" evidence="1">
    <location>
        <begin position="370"/>
        <end position="379"/>
    </location>
</feature>
<feature type="compositionally biased region" description="Low complexity" evidence="1">
    <location>
        <begin position="17"/>
        <end position="26"/>
    </location>
</feature>
<feature type="compositionally biased region" description="Polar residues" evidence="1">
    <location>
        <begin position="697"/>
        <end position="718"/>
    </location>
</feature>
<keyword evidence="3" id="KW-1185">Reference proteome</keyword>
<accession>A0A0D0DNF6</accession>
<feature type="compositionally biased region" description="Pro residues" evidence="1">
    <location>
        <begin position="121"/>
        <end position="135"/>
    </location>
</feature>
<reference evidence="3" key="2">
    <citation type="submission" date="2015-01" db="EMBL/GenBank/DDBJ databases">
        <title>Evolutionary Origins and Diversification of the Mycorrhizal Mutualists.</title>
        <authorList>
            <consortium name="DOE Joint Genome Institute"/>
            <consortium name="Mycorrhizal Genomics Consortium"/>
            <person name="Kohler A."/>
            <person name="Kuo A."/>
            <person name="Nagy L.G."/>
            <person name="Floudas D."/>
            <person name="Copeland A."/>
            <person name="Barry K.W."/>
            <person name="Cichocki N."/>
            <person name="Veneault-Fourrey C."/>
            <person name="LaButti K."/>
            <person name="Lindquist E.A."/>
            <person name="Lipzen A."/>
            <person name="Lundell T."/>
            <person name="Morin E."/>
            <person name="Murat C."/>
            <person name="Riley R."/>
            <person name="Ohm R."/>
            <person name="Sun H."/>
            <person name="Tunlid A."/>
            <person name="Henrissat B."/>
            <person name="Grigoriev I.V."/>
            <person name="Hibbett D.S."/>
            <person name="Martin F."/>
        </authorList>
    </citation>
    <scope>NUCLEOTIDE SEQUENCE [LARGE SCALE GENOMIC DNA]</scope>
    <source>
        <strain evidence="3">Ve08.2h10</strain>
    </source>
</reference>
<reference evidence="2 3" key="1">
    <citation type="submission" date="2014-04" db="EMBL/GenBank/DDBJ databases">
        <authorList>
            <consortium name="DOE Joint Genome Institute"/>
            <person name="Kuo A."/>
            <person name="Kohler A."/>
            <person name="Jargeat P."/>
            <person name="Nagy L.G."/>
            <person name="Floudas D."/>
            <person name="Copeland A."/>
            <person name="Barry K.W."/>
            <person name="Cichocki N."/>
            <person name="Veneault-Fourrey C."/>
            <person name="LaButti K."/>
            <person name="Lindquist E.A."/>
            <person name="Lipzen A."/>
            <person name="Lundell T."/>
            <person name="Morin E."/>
            <person name="Murat C."/>
            <person name="Sun H."/>
            <person name="Tunlid A."/>
            <person name="Henrissat B."/>
            <person name="Grigoriev I.V."/>
            <person name="Hibbett D.S."/>
            <person name="Martin F."/>
            <person name="Nordberg H.P."/>
            <person name="Cantor M.N."/>
            <person name="Hua S.X."/>
        </authorList>
    </citation>
    <scope>NUCLEOTIDE SEQUENCE [LARGE SCALE GENOMIC DNA]</scope>
    <source>
        <strain evidence="2 3">Ve08.2h10</strain>
    </source>
</reference>
<name>A0A0D0DNF6_9AGAM</name>
<feature type="region of interest" description="Disordered" evidence="1">
    <location>
        <begin position="40"/>
        <end position="179"/>
    </location>
</feature>
<feature type="compositionally biased region" description="Low complexity" evidence="1">
    <location>
        <begin position="68"/>
        <end position="79"/>
    </location>
</feature>